<sequence length="125" mass="14543">MKASFKTIPEFINLLEAHDLSSHKICTVLEKGFKIFGDENLDPDQLKEQLREYWSKYSNASERPLLLDINQDIEEYLKSQTEQERVGFMAVYYNLKAAKIASLYNNTGMHDNKIFLLGEVVCQFE</sequence>
<dbReference type="RefSeq" id="WP_143410804.1">
    <property type="nucleotide sequence ID" value="NZ_VHSF01000002.1"/>
</dbReference>
<proteinExistence type="predicted"/>
<protein>
    <submittedName>
        <fullName evidence="1">Uncharacterized protein</fullName>
    </submittedName>
</protein>
<dbReference type="Proteomes" id="UP000315131">
    <property type="component" value="Unassembled WGS sequence"/>
</dbReference>
<gene>
    <name evidence="1" type="ORF">FGM01_08805</name>
</gene>
<name>A0A550I3T4_9FLAO</name>
<dbReference type="AlphaFoldDB" id="A0A550I3T4"/>
<evidence type="ECO:0000313" key="2">
    <source>
        <dbReference type="Proteomes" id="UP000315131"/>
    </source>
</evidence>
<comment type="caution">
    <text evidence="1">The sequence shown here is derived from an EMBL/GenBank/DDBJ whole genome shotgun (WGS) entry which is preliminary data.</text>
</comment>
<reference evidence="1 2" key="1">
    <citation type="submission" date="2019-06" db="EMBL/GenBank/DDBJ databases">
        <title>Gramella sabulilitoris sp. nov., isolated from a marine sand.</title>
        <authorList>
            <person name="Yoon J.-H."/>
        </authorList>
    </citation>
    <scope>NUCLEOTIDE SEQUENCE [LARGE SCALE GENOMIC DNA]</scope>
    <source>
        <strain evidence="1 2">HSMS-1</strain>
    </source>
</reference>
<organism evidence="1 2">
    <name type="scientific">Christiangramia sabulilitoris</name>
    <dbReference type="NCBI Taxonomy" id="2583991"/>
    <lineage>
        <taxon>Bacteria</taxon>
        <taxon>Pseudomonadati</taxon>
        <taxon>Bacteroidota</taxon>
        <taxon>Flavobacteriia</taxon>
        <taxon>Flavobacteriales</taxon>
        <taxon>Flavobacteriaceae</taxon>
        <taxon>Christiangramia</taxon>
    </lineage>
</organism>
<keyword evidence="2" id="KW-1185">Reference proteome</keyword>
<accession>A0A550I3T4</accession>
<evidence type="ECO:0000313" key="1">
    <source>
        <dbReference type="EMBL" id="TRO65488.1"/>
    </source>
</evidence>
<dbReference type="EMBL" id="VHSF01000002">
    <property type="protein sequence ID" value="TRO65488.1"/>
    <property type="molecule type" value="Genomic_DNA"/>
</dbReference>